<sequence>MSIEITRTDPAELDEWNSYVDQSPHASVFHHGEALAILAEQSGATLHPLIGYKGQEPVGLLPLFETTLGPFTAVYSPPPHLEVFSLGPALLNFEKLKRRKSERRHRRFVESILTWLDDHLDPDYVDIRTVDRYDDVRPFKWNGFDATPTYTYIVDITRDEETLLTSFSRDARSNICNTDEDAYEIEEGDADAVDFVIEQIRERHDEQDKEYRVTSQFAKSLYHRLPAETIRPYVISVENERVGGVLALEWGDTVYRWQGGAKHDVDVPVNDLLDWHVVREAKSRGRKRYDLVGANLPRLCKYKSKFGPTASAYYTLQRRSSRMSIATEAYQRLPDSFRVLAE</sequence>
<gene>
    <name evidence="2" type="ORF">SAMN04487948_105122</name>
</gene>
<evidence type="ECO:0000313" key="2">
    <source>
        <dbReference type="EMBL" id="SEO78423.1"/>
    </source>
</evidence>
<reference evidence="3" key="1">
    <citation type="submission" date="2016-10" db="EMBL/GenBank/DDBJ databases">
        <authorList>
            <person name="Varghese N."/>
            <person name="Submissions S."/>
        </authorList>
    </citation>
    <scope>NUCLEOTIDE SEQUENCE [LARGE SCALE GENOMIC DNA]</scope>
    <source>
        <strain evidence="3">CGMCC 1.10121</strain>
    </source>
</reference>
<proteinExistence type="predicted"/>
<dbReference type="GO" id="GO:0016740">
    <property type="term" value="F:transferase activity"/>
    <property type="evidence" value="ECO:0007669"/>
    <property type="project" value="UniProtKB-KW"/>
</dbReference>
<protein>
    <submittedName>
        <fullName evidence="2">Lipid II:glycine glycyltransferase (Peptidoglycan interpeptide bridge formation enzyme)</fullName>
    </submittedName>
</protein>
<dbReference type="Gene3D" id="3.40.630.30">
    <property type="match status" value="1"/>
</dbReference>
<organism evidence="2 3">
    <name type="scientific">Halogranum amylolyticum</name>
    <dbReference type="NCBI Taxonomy" id="660520"/>
    <lineage>
        <taxon>Archaea</taxon>
        <taxon>Methanobacteriati</taxon>
        <taxon>Methanobacteriota</taxon>
        <taxon>Stenosarchaea group</taxon>
        <taxon>Halobacteria</taxon>
        <taxon>Halobacteriales</taxon>
        <taxon>Haloferacaceae</taxon>
    </lineage>
</organism>
<keyword evidence="2" id="KW-0808">Transferase</keyword>
<dbReference type="PANTHER" id="PTHR36174">
    <property type="entry name" value="LIPID II:GLYCINE GLYCYLTRANSFERASE"/>
    <property type="match status" value="1"/>
</dbReference>
<dbReference type="InterPro" id="IPR050644">
    <property type="entry name" value="PG_Glycine_Bridge_Synth"/>
</dbReference>
<dbReference type="SUPFAM" id="SSF55729">
    <property type="entry name" value="Acyl-CoA N-acyltransferases (Nat)"/>
    <property type="match status" value="1"/>
</dbReference>
<dbReference type="PANTHER" id="PTHR36174:SF1">
    <property type="entry name" value="LIPID II:GLYCINE GLYCYLTRANSFERASE"/>
    <property type="match status" value="1"/>
</dbReference>
<dbReference type="AlphaFoldDB" id="A0A1H8SJQ8"/>
<accession>A0A1H8SJQ8</accession>
<feature type="domain" description="BioF2-like acetyltransferase" evidence="1">
    <location>
        <begin position="183"/>
        <end position="296"/>
    </location>
</feature>
<dbReference type="Pfam" id="PF13480">
    <property type="entry name" value="Acetyltransf_6"/>
    <property type="match status" value="1"/>
</dbReference>
<keyword evidence="3" id="KW-1185">Reference proteome</keyword>
<dbReference type="EMBL" id="FODV01000005">
    <property type="protein sequence ID" value="SEO78423.1"/>
    <property type="molecule type" value="Genomic_DNA"/>
</dbReference>
<dbReference type="InterPro" id="IPR016181">
    <property type="entry name" value="Acyl_CoA_acyltransferase"/>
</dbReference>
<dbReference type="RefSeq" id="WP_089824701.1">
    <property type="nucleotide sequence ID" value="NZ_FODV01000005.1"/>
</dbReference>
<name>A0A1H8SJQ8_9EURY</name>
<dbReference type="Proteomes" id="UP000199126">
    <property type="component" value="Unassembled WGS sequence"/>
</dbReference>
<dbReference type="InterPro" id="IPR038740">
    <property type="entry name" value="BioF2-like_GNAT_dom"/>
</dbReference>
<evidence type="ECO:0000259" key="1">
    <source>
        <dbReference type="Pfam" id="PF13480"/>
    </source>
</evidence>
<dbReference type="OrthoDB" id="140543at2157"/>
<evidence type="ECO:0000313" key="3">
    <source>
        <dbReference type="Proteomes" id="UP000199126"/>
    </source>
</evidence>